<gene>
    <name evidence="2" type="ORF">SMN809_LOCUS65596</name>
</gene>
<accession>A0A8S3GWQ8</accession>
<feature type="non-terminal residue" evidence="2">
    <location>
        <position position="1"/>
    </location>
</feature>
<evidence type="ECO:0000313" key="2">
    <source>
        <dbReference type="EMBL" id="CAF5171021.1"/>
    </source>
</evidence>
<sequence>MYFTRIPLYFLVLPSPDDVNALMSVKLALKYGGRDVDAMKAIAQASKKRSLADFQQALKDYSTELSEDPVVHSHLGTLYDNLLEQNLTRLLEPFSNVQIEHIARLINLSQVFIIFQCLKKCDINYF</sequence>
<proteinExistence type="predicted"/>
<dbReference type="PANTHER" id="PTHR10678">
    <property type="entry name" value="26S PROTEASOME NON-ATPASE REGULATORY SUBUNIT 11/COP9 SIGNALOSOME COMPLEX SUBUNIT 2"/>
    <property type="match status" value="1"/>
</dbReference>
<dbReference type="InterPro" id="IPR000717">
    <property type="entry name" value="PCI_dom"/>
</dbReference>
<dbReference type="InterPro" id="IPR050871">
    <property type="entry name" value="26S_Proteasome/COP9_Components"/>
</dbReference>
<evidence type="ECO:0000313" key="3">
    <source>
        <dbReference type="Proteomes" id="UP000676336"/>
    </source>
</evidence>
<dbReference type="Proteomes" id="UP000676336">
    <property type="component" value="Unassembled WGS sequence"/>
</dbReference>
<reference evidence="2" key="1">
    <citation type="submission" date="2021-02" db="EMBL/GenBank/DDBJ databases">
        <authorList>
            <person name="Nowell W R."/>
        </authorList>
    </citation>
    <scope>NUCLEOTIDE SEQUENCE</scope>
</reference>
<dbReference type="Pfam" id="PF01399">
    <property type="entry name" value="PCI"/>
    <property type="match status" value="1"/>
</dbReference>
<dbReference type="Gene3D" id="1.25.40.570">
    <property type="match status" value="1"/>
</dbReference>
<dbReference type="SUPFAM" id="SSF46785">
    <property type="entry name" value="Winged helix' DNA-binding domain"/>
    <property type="match status" value="1"/>
</dbReference>
<organism evidence="2 3">
    <name type="scientific">Rotaria magnacalcarata</name>
    <dbReference type="NCBI Taxonomy" id="392030"/>
    <lineage>
        <taxon>Eukaryota</taxon>
        <taxon>Metazoa</taxon>
        <taxon>Spiralia</taxon>
        <taxon>Gnathifera</taxon>
        <taxon>Rotifera</taxon>
        <taxon>Eurotatoria</taxon>
        <taxon>Bdelloidea</taxon>
        <taxon>Philodinida</taxon>
        <taxon>Philodinidae</taxon>
        <taxon>Rotaria</taxon>
    </lineage>
</organism>
<dbReference type="AlphaFoldDB" id="A0A8S3GWQ8"/>
<feature type="domain" description="PCI" evidence="1">
    <location>
        <begin position="58"/>
        <end position="110"/>
    </location>
</feature>
<comment type="caution">
    <text evidence="2">The sequence shown here is derived from an EMBL/GenBank/DDBJ whole genome shotgun (WGS) entry which is preliminary data.</text>
</comment>
<name>A0A8S3GWQ8_9BILA</name>
<dbReference type="EMBL" id="CAJOBI010311641">
    <property type="protein sequence ID" value="CAF5171021.1"/>
    <property type="molecule type" value="Genomic_DNA"/>
</dbReference>
<protein>
    <recommendedName>
        <fullName evidence="1">PCI domain-containing protein</fullName>
    </recommendedName>
</protein>
<evidence type="ECO:0000259" key="1">
    <source>
        <dbReference type="Pfam" id="PF01399"/>
    </source>
</evidence>
<dbReference type="InterPro" id="IPR036390">
    <property type="entry name" value="WH_DNA-bd_sf"/>
</dbReference>